<dbReference type="Proteomes" id="UP000054166">
    <property type="component" value="Unassembled WGS sequence"/>
</dbReference>
<dbReference type="SUPFAM" id="SSF48371">
    <property type="entry name" value="ARM repeat"/>
    <property type="match status" value="1"/>
</dbReference>
<gene>
    <name evidence="1" type="ORF">PILCRDRAFT_734800</name>
</gene>
<evidence type="ECO:0008006" key="3">
    <source>
        <dbReference type="Google" id="ProtNLM"/>
    </source>
</evidence>
<dbReference type="EMBL" id="KN833098">
    <property type="protein sequence ID" value="KIM72978.1"/>
    <property type="molecule type" value="Genomic_DNA"/>
</dbReference>
<organism evidence="1 2">
    <name type="scientific">Piloderma croceum (strain F 1598)</name>
    <dbReference type="NCBI Taxonomy" id="765440"/>
    <lineage>
        <taxon>Eukaryota</taxon>
        <taxon>Fungi</taxon>
        <taxon>Dikarya</taxon>
        <taxon>Basidiomycota</taxon>
        <taxon>Agaricomycotina</taxon>
        <taxon>Agaricomycetes</taxon>
        <taxon>Agaricomycetidae</taxon>
        <taxon>Atheliales</taxon>
        <taxon>Atheliaceae</taxon>
        <taxon>Piloderma</taxon>
    </lineage>
</organism>
<protein>
    <recommendedName>
        <fullName evidence="3">Condensin complex subunit 1 C-terminal domain-containing protein</fullName>
    </recommendedName>
</protein>
<dbReference type="Gene3D" id="1.25.10.10">
    <property type="entry name" value="Leucine-rich Repeat Variant"/>
    <property type="match status" value="1"/>
</dbReference>
<keyword evidence="2" id="KW-1185">Reference proteome</keyword>
<evidence type="ECO:0000313" key="2">
    <source>
        <dbReference type="Proteomes" id="UP000054166"/>
    </source>
</evidence>
<accession>A0A0C3AGP8</accession>
<name>A0A0C3AGP8_PILCF</name>
<dbReference type="InterPro" id="IPR016024">
    <property type="entry name" value="ARM-type_fold"/>
</dbReference>
<dbReference type="InterPro" id="IPR011989">
    <property type="entry name" value="ARM-like"/>
</dbReference>
<proteinExistence type="predicted"/>
<dbReference type="AlphaFoldDB" id="A0A0C3AGP8"/>
<evidence type="ECO:0000313" key="1">
    <source>
        <dbReference type="EMBL" id="KIM72978.1"/>
    </source>
</evidence>
<dbReference type="InParanoid" id="A0A0C3AGP8"/>
<dbReference type="HOGENOM" id="CLU_943700_0_0_1"/>
<sequence length="295" mass="33124">MALLQDDKVDWQCRALSALAPIGRLDFLRRHIVTDQILRIILEKCKSKNEKVRNCSARVLSCLLDHQDVEQDNVVVQLKIDLKDAVESLLRSKHDLARAAGASIVTVLVKHGTAPPYVLAGKDLTDKVVPWVAKALEADDLTSFSRVTQLLKAFSHHGRLEDIMSVSHRVSPSSVVSAIVRWFDWDVSKAFSVATAALFTMVQPSDVSPDAIRDAIRNSVWRSNALQMLIMKALKSPDDWIVYYAVIALQLFVDDDPSREYMLQAYESHVFPAIRKILNQVTIGEIDDSDSRRHA</sequence>
<reference evidence="1 2" key="1">
    <citation type="submission" date="2014-04" db="EMBL/GenBank/DDBJ databases">
        <authorList>
            <consortium name="DOE Joint Genome Institute"/>
            <person name="Kuo A."/>
            <person name="Tarkka M."/>
            <person name="Buscot F."/>
            <person name="Kohler A."/>
            <person name="Nagy L.G."/>
            <person name="Floudas D."/>
            <person name="Copeland A."/>
            <person name="Barry K.W."/>
            <person name="Cichocki N."/>
            <person name="Veneault-Fourrey C."/>
            <person name="LaButti K."/>
            <person name="Lindquist E.A."/>
            <person name="Lipzen A."/>
            <person name="Lundell T."/>
            <person name="Morin E."/>
            <person name="Murat C."/>
            <person name="Sun H."/>
            <person name="Tunlid A."/>
            <person name="Henrissat B."/>
            <person name="Grigoriev I.V."/>
            <person name="Hibbett D.S."/>
            <person name="Martin F."/>
            <person name="Nordberg H.P."/>
            <person name="Cantor M.N."/>
            <person name="Hua S.X."/>
        </authorList>
    </citation>
    <scope>NUCLEOTIDE SEQUENCE [LARGE SCALE GENOMIC DNA]</scope>
    <source>
        <strain evidence="1 2">F 1598</strain>
    </source>
</reference>
<reference evidence="2" key="2">
    <citation type="submission" date="2015-01" db="EMBL/GenBank/DDBJ databases">
        <title>Evolutionary Origins and Diversification of the Mycorrhizal Mutualists.</title>
        <authorList>
            <consortium name="DOE Joint Genome Institute"/>
            <consortium name="Mycorrhizal Genomics Consortium"/>
            <person name="Kohler A."/>
            <person name="Kuo A."/>
            <person name="Nagy L.G."/>
            <person name="Floudas D."/>
            <person name="Copeland A."/>
            <person name="Barry K.W."/>
            <person name="Cichocki N."/>
            <person name="Veneault-Fourrey C."/>
            <person name="LaButti K."/>
            <person name="Lindquist E.A."/>
            <person name="Lipzen A."/>
            <person name="Lundell T."/>
            <person name="Morin E."/>
            <person name="Murat C."/>
            <person name="Riley R."/>
            <person name="Ohm R."/>
            <person name="Sun H."/>
            <person name="Tunlid A."/>
            <person name="Henrissat B."/>
            <person name="Grigoriev I.V."/>
            <person name="Hibbett D.S."/>
            <person name="Martin F."/>
        </authorList>
    </citation>
    <scope>NUCLEOTIDE SEQUENCE [LARGE SCALE GENOMIC DNA]</scope>
    <source>
        <strain evidence="2">F 1598</strain>
    </source>
</reference>